<feature type="compositionally biased region" description="Basic residues" evidence="6">
    <location>
        <begin position="146"/>
        <end position="160"/>
    </location>
</feature>
<dbReference type="SMART" id="SM00384">
    <property type="entry name" value="AT_hook"/>
    <property type="match status" value="2"/>
</dbReference>
<dbReference type="PANTHER" id="PTHR31500">
    <property type="entry name" value="AT-HOOK MOTIF NUCLEAR-LOCALIZED PROTEIN 9"/>
    <property type="match status" value="1"/>
</dbReference>
<reference evidence="8 9" key="1">
    <citation type="journal article" date="2021" name="Nat. Commun.">
        <title>Incipient diploidization of the medicinal plant Perilla within 10,000 years.</title>
        <authorList>
            <person name="Zhang Y."/>
            <person name="Shen Q."/>
            <person name="Leng L."/>
            <person name="Zhang D."/>
            <person name="Chen S."/>
            <person name="Shi Y."/>
            <person name="Ning Z."/>
            <person name="Chen S."/>
        </authorList>
    </citation>
    <scope>NUCLEOTIDE SEQUENCE [LARGE SCALE GENOMIC DNA]</scope>
    <source>
        <strain evidence="9">cv. PC099</strain>
    </source>
</reference>
<dbReference type="Proteomes" id="UP001190926">
    <property type="component" value="Unassembled WGS sequence"/>
</dbReference>
<organism evidence="8 9">
    <name type="scientific">Perilla frutescens var. hirtella</name>
    <name type="common">Perilla citriodora</name>
    <name type="synonym">Perilla setoyensis</name>
    <dbReference type="NCBI Taxonomy" id="608512"/>
    <lineage>
        <taxon>Eukaryota</taxon>
        <taxon>Viridiplantae</taxon>
        <taxon>Streptophyta</taxon>
        <taxon>Embryophyta</taxon>
        <taxon>Tracheophyta</taxon>
        <taxon>Spermatophyta</taxon>
        <taxon>Magnoliopsida</taxon>
        <taxon>eudicotyledons</taxon>
        <taxon>Gunneridae</taxon>
        <taxon>Pentapetalae</taxon>
        <taxon>asterids</taxon>
        <taxon>lamiids</taxon>
        <taxon>Lamiales</taxon>
        <taxon>Lamiaceae</taxon>
        <taxon>Nepetoideae</taxon>
        <taxon>Elsholtzieae</taxon>
        <taxon>Perilla</taxon>
    </lineage>
</organism>
<dbReference type="InterPro" id="IPR039605">
    <property type="entry name" value="AHL"/>
</dbReference>
<evidence type="ECO:0000256" key="3">
    <source>
        <dbReference type="ARBA" id="ARBA00023125"/>
    </source>
</evidence>
<dbReference type="GO" id="GO:0003680">
    <property type="term" value="F:minor groove of adenine-thymine-rich DNA binding"/>
    <property type="evidence" value="ECO:0007669"/>
    <property type="project" value="UniProtKB-UniRule"/>
</dbReference>
<feature type="region of interest" description="Disordered" evidence="6">
    <location>
        <begin position="107"/>
        <end position="126"/>
    </location>
</feature>
<evidence type="ECO:0000256" key="5">
    <source>
        <dbReference type="RuleBase" id="RU367031"/>
    </source>
</evidence>
<feature type="domain" description="PPC" evidence="7">
    <location>
        <begin position="169"/>
        <end position="312"/>
    </location>
</feature>
<sequence length="358" mass="36846">MSASEATAAMANQPFSMNSPAPVMNPVVSQPQQLEQQQMHMGYMNSDGGNAFRQVGSSSPPFSIPPGHTVITHLASDQKRKRGRPRKYGPDGSMNVPLVSPQQLNVAMPQQPQHQQPSQNFSPPPAAAAQMENLQPMDGSTSPTNKKARGRPRGSRNKAKQHSEALGSTGIGFVPHILNVNTGEDVSSKIMAICQNGPRAVCVLSANGTISTVTLRQAATSGGTATYEGRFDILSLSGSFMLTEVGGQKSRTGGLSVALAGPDGSVLGGSVAGLLVAASPAQVIVGSFLPDGQREVSTNYVEPASAARLNPGGGAGASSSPSRGTLSESSGGAASPLNLSANAYHNNITQGVPGIQWK</sequence>
<keyword evidence="9" id="KW-1185">Reference proteome</keyword>
<dbReference type="EMBL" id="SDAM02002107">
    <property type="protein sequence ID" value="KAH6821343.1"/>
    <property type="molecule type" value="Genomic_DNA"/>
</dbReference>
<proteinExistence type="predicted"/>
<dbReference type="SUPFAM" id="SSF117856">
    <property type="entry name" value="AF0104/ALDC/Ptd012-like"/>
    <property type="match status" value="1"/>
</dbReference>
<keyword evidence="5" id="KW-0539">Nucleus</keyword>
<evidence type="ECO:0000256" key="1">
    <source>
        <dbReference type="ARBA" id="ARBA00003687"/>
    </source>
</evidence>
<dbReference type="Pfam" id="PF03479">
    <property type="entry name" value="PCC"/>
    <property type="match status" value="1"/>
</dbReference>
<dbReference type="PANTHER" id="PTHR31500:SF57">
    <property type="entry name" value="AT-HOOK MOTIF NUCLEAR-LOCALIZED PROTEIN 10"/>
    <property type="match status" value="1"/>
</dbReference>
<feature type="region of interest" description="Disordered" evidence="6">
    <location>
        <begin position="135"/>
        <end position="167"/>
    </location>
</feature>
<dbReference type="GO" id="GO:0005634">
    <property type="term" value="C:nucleus"/>
    <property type="evidence" value="ECO:0007669"/>
    <property type="project" value="UniProtKB-SubCell"/>
</dbReference>
<dbReference type="CDD" id="cd11378">
    <property type="entry name" value="DUF296"/>
    <property type="match status" value="1"/>
</dbReference>
<accession>A0AAD4IUD0</accession>
<evidence type="ECO:0000259" key="7">
    <source>
        <dbReference type="PROSITE" id="PS51742"/>
    </source>
</evidence>
<protein>
    <recommendedName>
        <fullName evidence="5">AT-hook motif nuclear-localized protein</fullName>
    </recommendedName>
</protein>
<dbReference type="AlphaFoldDB" id="A0AAD4IUD0"/>
<evidence type="ECO:0000313" key="9">
    <source>
        <dbReference type="Proteomes" id="UP001190926"/>
    </source>
</evidence>
<dbReference type="PROSITE" id="PS51742">
    <property type="entry name" value="PPC"/>
    <property type="match status" value="1"/>
</dbReference>
<evidence type="ECO:0000256" key="6">
    <source>
        <dbReference type="SAM" id="MobiDB-lite"/>
    </source>
</evidence>
<feature type="region of interest" description="Disordered" evidence="6">
    <location>
        <begin position="1"/>
        <end position="21"/>
    </location>
</feature>
<feature type="region of interest" description="Disordered" evidence="6">
    <location>
        <begin position="305"/>
        <end position="332"/>
    </location>
</feature>
<name>A0AAD4IUD0_PERFH</name>
<dbReference type="InterPro" id="IPR017956">
    <property type="entry name" value="AT_hook_DNA-bd_motif"/>
</dbReference>
<keyword evidence="3 5" id="KW-0238">DNA-binding</keyword>
<comment type="function">
    <text evidence="1 5">Transcription factor that specifically binds AT-rich DNA sequences related to the nuclear matrix attachment regions (MARs).</text>
</comment>
<comment type="subcellular location">
    <subcellularLocation>
        <location evidence="5">Nucleus</location>
    </subcellularLocation>
</comment>
<feature type="region of interest" description="Disordered" evidence="6">
    <location>
        <begin position="47"/>
        <end position="98"/>
    </location>
</feature>
<feature type="compositionally biased region" description="Low complexity" evidence="6">
    <location>
        <begin position="107"/>
        <end position="121"/>
    </location>
</feature>
<gene>
    <name evidence="8" type="ORF">C2S53_006174</name>
</gene>
<dbReference type="Gene3D" id="3.30.1330.80">
    <property type="entry name" value="Hypothetical protein, similar to alpha- acetolactate decarboxylase, domain 2"/>
    <property type="match status" value="1"/>
</dbReference>
<dbReference type="InterPro" id="IPR005175">
    <property type="entry name" value="PPC_dom"/>
</dbReference>
<comment type="caution">
    <text evidence="8">The sequence shown here is derived from an EMBL/GenBank/DDBJ whole genome shotgun (WGS) entry which is preliminary data.</text>
</comment>
<evidence type="ECO:0000256" key="4">
    <source>
        <dbReference type="ARBA" id="ARBA00023163"/>
    </source>
</evidence>
<feature type="compositionally biased region" description="Polar residues" evidence="6">
    <location>
        <begin position="323"/>
        <end position="332"/>
    </location>
</feature>
<keyword evidence="2 5" id="KW-0805">Transcription regulation</keyword>
<evidence type="ECO:0000256" key="2">
    <source>
        <dbReference type="ARBA" id="ARBA00023015"/>
    </source>
</evidence>
<comment type="domain">
    <text evidence="5">The PPC domain mediates interactions between AHL proteins.</text>
</comment>
<keyword evidence="4 5" id="KW-0804">Transcription</keyword>
<evidence type="ECO:0000313" key="8">
    <source>
        <dbReference type="EMBL" id="KAH6821343.1"/>
    </source>
</evidence>